<dbReference type="Gene3D" id="3.90.79.10">
    <property type="entry name" value="Nucleoside Triphosphate Pyrophosphohydrolase"/>
    <property type="match status" value="1"/>
</dbReference>
<sequence>MEAGEAAESALCRELAEELGLRVQPDRLTECGVRRAPAANEAGYEVEAHLFRLVTDERVAAAAEIAEIRWVERREALRLTVAPLTQDLLLHGLG</sequence>
<keyword evidence="5" id="KW-1185">Reference proteome</keyword>
<evidence type="ECO:0000259" key="3">
    <source>
        <dbReference type="Pfam" id="PF00293"/>
    </source>
</evidence>
<proteinExistence type="predicted"/>
<dbReference type="SUPFAM" id="SSF55811">
    <property type="entry name" value="Nudix"/>
    <property type="match status" value="1"/>
</dbReference>
<organism evidence="4 5">
    <name type="scientific">Billgrantia gudaonensis</name>
    <dbReference type="NCBI Taxonomy" id="376427"/>
    <lineage>
        <taxon>Bacteria</taxon>
        <taxon>Pseudomonadati</taxon>
        <taxon>Pseudomonadota</taxon>
        <taxon>Gammaproteobacteria</taxon>
        <taxon>Oceanospirillales</taxon>
        <taxon>Halomonadaceae</taxon>
        <taxon>Billgrantia</taxon>
    </lineage>
</organism>
<dbReference type="AlphaFoldDB" id="A0A1G8SP84"/>
<evidence type="ECO:0000256" key="1">
    <source>
        <dbReference type="ARBA" id="ARBA00001946"/>
    </source>
</evidence>
<dbReference type="PANTHER" id="PTHR43046:SF2">
    <property type="entry name" value="8-OXO-DGTP DIPHOSPHATASE-RELATED"/>
    <property type="match status" value="1"/>
</dbReference>
<feature type="domain" description="Nudix hydrolase" evidence="3">
    <location>
        <begin position="1"/>
        <end position="83"/>
    </location>
</feature>
<dbReference type="PANTHER" id="PTHR43046">
    <property type="entry name" value="GDP-MANNOSE MANNOSYL HYDROLASE"/>
    <property type="match status" value="1"/>
</dbReference>
<dbReference type="Pfam" id="PF00293">
    <property type="entry name" value="NUDIX"/>
    <property type="match status" value="1"/>
</dbReference>
<dbReference type="Proteomes" id="UP000198525">
    <property type="component" value="Unassembled WGS sequence"/>
</dbReference>
<dbReference type="GO" id="GO:0016787">
    <property type="term" value="F:hydrolase activity"/>
    <property type="evidence" value="ECO:0007669"/>
    <property type="project" value="UniProtKB-KW"/>
</dbReference>
<accession>A0A1G8SP84</accession>
<evidence type="ECO:0000313" key="4">
    <source>
        <dbReference type="EMBL" id="SDJ31017.1"/>
    </source>
</evidence>
<comment type="cofactor">
    <cofactor evidence="1">
        <name>Mg(2+)</name>
        <dbReference type="ChEBI" id="CHEBI:18420"/>
    </cofactor>
</comment>
<evidence type="ECO:0000256" key="2">
    <source>
        <dbReference type="ARBA" id="ARBA00022801"/>
    </source>
</evidence>
<name>A0A1G8SP84_9GAMM</name>
<dbReference type="InterPro" id="IPR000086">
    <property type="entry name" value="NUDIX_hydrolase_dom"/>
</dbReference>
<reference evidence="4 5" key="1">
    <citation type="submission" date="2016-10" db="EMBL/GenBank/DDBJ databases">
        <authorList>
            <person name="de Groot N.N."/>
        </authorList>
    </citation>
    <scope>NUCLEOTIDE SEQUENCE [LARGE SCALE GENOMIC DNA]</scope>
    <source>
        <strain evidence="4 5">CGMCC 1.6133</strain>
    </source>
</reference>
<dbReference type="EMBL" id="FNES01000004">
    <property type="protein sequence ID" value="SDJ31017.1"/>
    <property type="molecule type" value="Genomic_DNA"/>
</dbReference>
<dbReference type="STRING" id="376427.SAMN04487954_10463"/>
<dbReference type="InterPro" id="IPR015797">
    <property type="entry name" value="NUDIX_hydrolase-like_dom_sf"/>
</dbReference>
<gene>
    <name evidence="4" type="ORF">SAMN04487954_10463</name>
</gene>
<protein>
    <submittedName>
        <fullName evidence="4">NUDIX domain-containing protein</fullName>
    </submittedName>
</protein>
<evidence type="ECO:0000313" key="5">
    <source>
        <dbReference type="Proteomes" id="UP000198525"/>
    </source>
</evidence>
<keyword evidence="2" id="KW-0378">Hydrolase</keyword>